<dbReference type="GeneID" id="87834952"/>
<dbReference type="RefSeq" id="XP_062660924.1">
    <property type="nucleotide sequence ID" value="XM_062798004.1"/>
</dbReference>
<feature type="compositionally biased region" description="Polar residues" evidence="1">
    <location>
        <begin position="33"/>
        <end position="42"/>
    </location>
</feature>
<evidence type="ECO:0000313" key="2">
    <source>
        <dbReference type="EMBL" id="KAK3297410.1"/>
    </source>
</evidence>
<comment type="caution">
    <text evidence="2">The sequence shown here is derived from an EMBL/GenBank/DDBJ whole genome shotgun (WGS) entry which is preliminary data.</text>
</comment>
<evidence type="ECO:0000313" key="3">
    <source>
        <dbReference type="Proteomes" id="UP001278766"/>
    </source>
</evidence>
<reference evidence="2" key="2">
    <citation type="submission" date="2023-06" db="EMBL/GenBank/DDBJ databases">
        <authorList>
            <consortium name="Lawrence Berkeley National Laboratory"/>
            <person name="Haridas S."/>
            <person name="Hensen N."/>
            <person name="Bonometti L."/>
            <person name="Westerberg I."/>
            <person name="Brannstrom I.O."/>
            <person name="Guillou S."/>
            <person name="Cros-Aarteil S."/>
            <person name="Calhoun S."/>
            <person name="Kuo A."/>
            <person name="Mondo S."/>
            <person name="Pangilinan J."/>
            <person name="Riley R."/>
            <person name="Labutti K."/>
            <person name="Andreopoulos B."/>
            <person name="Lipzen A."/>
            <person name="Chen C."/>
            <person name="Yanf M."/>
            <person name="Daum C."/>
            <person name="Ng V."/>
            <person name="Clum A."/>
            <person name="Steindorff A."/>
            <person name="Ohm R."/>
            <person name="Martin F."/>
            <person name="Silar P."/>
            <person name="Natvig D."/>
            <person name="Lalanne C."/>
            <person name="Gautier V."/>
            <person name="Ament-Velasquez S.L."/>
            <person name="Kruys A."/>
            <person name="Hutchinson M.I."/>
            <person name="Powell A.J."/>
            <person name="Barry K."/>
            <person name="Miller A.N."/>
            <person name="Grigoriev I.V."/>
            <person name="Debuchy R."/>
            <person name="Gladieux P."/>
            <person name="Thoren M.H."/>
            <person name="Johannesson H."/>
        </authorList>
    </citation>
    <scope>NUCLEOTIDE SEQUENCE</scope>
    <source>
        <strain evidence="2">CBS 168.71</strain>
    </source>
</reference>
<keyword evidence="3" id="KW-1185">Reference proteome</keyword>
<feature type="region of interest" description="Disordered" evidence="1">
    <location>
        <begin position="27"/>
        <end position="55"/>
    </location>
</feature>
<accession>A0AAE0LU46</accession>
<name>A0AAE0LU46_9PEZI</name>
<dbReference type="Proteomes" id="UP001278766">
    <property type="component" value="Unassembled WGS sequence"/>
</dbReference>
<reference evidence="2" key="1">
    <citation type="journal article" date="2023" name="Mol. Phylogenet. Evol.">
        <title>Genome-scale phylogeny and comparative genomics of the fungal order Sordariales.</title>
        <authorList>
            <person name="Hensen N."/>
            <person name="Bonometti L."/>
            <person name="Westerberg I."/>
            <person name="Brannstrom I.O."/>
            <person name="Guillou S."/>
            <person name="Cros-Aarteil S."/>
            <person name="Calhoun S."/>
            <person name="Haridas S."/>
            <person name="Kuo A."/>
            <person name="Mondo S."/>
            <person name="Pangilinan J."/>
            <person name="Riley R."/>
            <person name="LaButti K."/>
            <person name="Andreopoulos B."/>
            <person name="Lipzen A."/>
            <person name="Chen C."/>
            <person name="Yan M."/>
            <person name="Daum C."/>
            <person name="Ng V."/>
            <person name="Clum A."/>
            <person name="Steindorff A."/>
            <person name="Ohm R.A."/>
            <person name="Martin F."/>
            <person name="Silar P."/>
            <person name="Natvig D.O."/>
            <person name="Lalanne C."/>
            <person name="Gautier V."/>
            <person name="Ament-Velasquez S.L."/>
            <person name="Kruys A."/>
            <person name="Hutchinson M.I."/>
            <person name="Powell A.J."/>
            <person name="Barry K."/>
            <person name="Miller A.N."/>
            <person name="Grigoriev I.V."/>
            <person name="Debuchy R."/>
            <person name="Gladieux P."/>
            <person name="Hiltunen Thoren M."/>
            <person name="Johannesson H."/>
        </authorList>
    </citation>
    <scope>NUCLEOTIDE SEQUENCE</scope>
    <source>
        <strain evidence="2">CBS 168.71</strain>
    </source>
</reference>
<gene>
    <name evidence="2" type="ORF">B0H64DRAFT_123782</name>
</gene>
<dbReference type="EMBL" id="JAUEPN010000003">
    <property type="protein sequence ID" value="KAK3297410.1"/>
    <property type="molecule type" value="Genomic_DNA"/>
</dbReference>
<evidence type="ECO:0000256" key="1">
    <source>
        <dbReference type="SAM" id="MobiDB-lite"/>
    </source>
</evidence>
<dbReference type="AlphaFoldDB" id="A0AAE0LU46"/>
<proteinExistence type="predicted"/>
<protein>
    <submittedName>
        <fullName evidence="2">Uncharacterized protein</fullName>
    </submittedName>
</protein>
<organism evidence="2 3">
    <name type="scientific">Chaetomium fimeti</name>
    <dbReference type="NCBI Taxonomy" id="1854472"/>
    <lineage>
        <taxon>Eukaryota</taxon>
        <taxon>Fungi</taxon>
        <taxon>Dikarya</taxon>
        <taxon>Ascomycota</taxon>
        <taxon>Pezizomycotina</taxon>
        <taxon>Sordariomycetes</taxon>
        <taxon>Sordariomycetidae</taxon>
        <taxon>Sordariales</taxon>
        <taxon>Chaetomiaceae</taxon>
        <taxon>Chaetomium</taxon>
    </lineage>
</organism>
<sequence>MRTWGDGLLVVRKPNRVRVMRKQSAVLPEQHSDMQQANSTLHNPKVERDTRQTRSTAKLRISTNLVASRFKGLQVNMDAPTIRELRTLERREFQLRLAERLEQMLDAVLSGSRAEPRIFDHELESLSIRKASSLDVDEEQPLDLEPVFFRPLPLPPGTDIRTLVKNTQPEHLRPYWVNCEKFDRKRWCGDTSCAFFQMQWIGRAVGCSWRGLLSETCWTEGQRCRDSECPHHHDALSNGKFVTWNTHYVKDSLKPHVMVAVKYPYPIPGGLGSVLRAEVASAMYLMLRQLQHGESVDHRTIPVLVRTYYHDRGARITQAHWDDDHLVIRQSRVLDFHASEPTDDAYLLVRWITGTPMGETRYPDSACEDEDDGRRYSQVEPHPMALTVTA</sequence>